<evidence type="ECO:0000313" key="5">
    <source>
        <dbReference type="Proteomes" id="UP001291309"/>
    </source>
</evidence>
<dbReference type="Proteomes" id="UP001291309">
    <property type="component" value="Unassembled WGS sequence"/>
</dbReference>
<feature type="coiled-coil region" evidence="1">
    <location>
        <begin position="398"/>
        <end position="441"/>
    </location>
</feature>
<feature type="transmembrane region" description="Helical" evidence="3">
    <location>
        <begin position="293"/>
        <end position="315"/>
    </location>
</feature>
<dbReference type="InterPro" id="IPR027417">
    <property type="entry name" value="P-loop_NTPase"/>
</dbReference>
<evidence type="ECO:0000256" key="1">
    <source>
        <dbReference type="SAM" id="Coils"/>
    </source>
</evidence>
<gene>
    <name evidence="4" type="ORF">SYV04_34690</name>
</gene>
<keyword evidence="3" id="KW-1133">Transmembrane helix</keyword>
<feature type="region of interest" description="Disordered" evidence="2">
    <location>
        <begin position="136"/>
        <end position="173"/>
    </location>
</feature>
<evidence type="ECO:0000256" key="3">
    <source>
        <dbReference type="SAM" id="Phobius"/>
    </source>
</evidence>
<organism evidence="4 5">
    <name type="scientific">Hyalangium rubrum</name>
    <dbReference type="NCBI Taxonomy" id="3103134"/>
    <lineage>
        <taxon>Bacteria</taxon>
        <taxon>Pseudomonadati</taxon>
        <taxon>Myxococcota</taxon>
        <taxon>Myxococcia</taxon>
        <taxon>Myxococcales</taxon>
        <taxon>Cystobacterineae</taxon>
        <taxon>Archangiaceae</taxon>
        <taxon>Hyalangium</taxon>
    </lineage>
</organism>
<evidence type="ECO:0000256" key="2">
    <source>
        <dbReference type="SAM" id="MobiDB-lite"/>
    </source>
</evidence>
<feature type="compositionally biased region" description="Polar residues" evidence="2">
    <location>
        <begin position="157"/>
        <end position="170"/>
    </location>
</feature>
<reference evidence="4 5" key="1">
    <citation type="submission" date="2023-12" db="EMBL/GenBank/DDBJ databases">
        <title>the genome sequence of Hyalangium sp. s54d21.</title>
        <authorList>
            <person name="Zhang X."/>
        </authorList>
    </citation>
    <scope>NUCLEOTIDE SEQUENCE [LARGE SCALE GENOMIC DNA]</scope>
    <source>
        <strain evidence="5">s54d21</strain>
    </source>
</reference>
<keyword evidence="3" id="KW-0472">Membrane</keyword>
<keyword evidence="5" id="KW-1185">Reference proteome</keyword>
<evidence type="ECO:0000313" key="4">
    <source>
        <dbReference type="EMBL" id="MDY7231588.1"/>
    </source>
</evidence>
<keyword evidence="3" id="KW-0812">Transmembrane</keyword>
<name>A0ABU5HDQ7_9BACT</name>
<dbReference type="EMBL" id="JAXIVS010000015">
    <property type="protein sequence ID" value="MDY7231588.1"/>
    <property type="molecule type" value="Genomic_DNA"/>
</dbReference>
<proteinExistence type="predicted"/>
<dbReference type="Gene3D" id="3.40.50.300">
    <property type="entry name" value="P-loop containing nucleotide triphosphate hydrolases"/>
    <property type="match status" value="1"/>
</dbReference>
<dbReference type="RefSeq" id="WP_321550298.1">
    <property type="nucleotide sequence ID" value="NZ_JAXIVS010000015.1"/>
</dbReference>
<protein>
    <submittedName>
        <fullName evidence="4">Chromosome segregation protein SMC</fullName>
    </submittedName>
</protein>
<comment type="caution">
    <text evidence="4">The sequence shown here is derived from an EMBL/GenBank/DDBJ whole genome shotgun (WGS) entry which is preliminary data.</text>
</comment>
<keyword evidence="1" id="KW-0175">Coiled coil</keyword>
<feature type="transmembrane region" description="Helical" evidence="3">
    <location>
        <begin position="322"/>
        <end position="342"/>
    </location>
</feature>
<sequence>MNFVEVAVQNVRGFSAQGRFPLKPGYLVLKPPASETSPFAGLALALLYSDGRGGDTGFVASGQKGGKAAFTFVGQDNLTYRLLRDLGGQGTLHKQTVPGQPPELVSDETAEISQYLRSQAGLPSRTMFEQVYCLMPNQLPSRRPRPRTSRPDVKRPSLSSGSGLASNQAVQPAEDIPAAEARVRELEQEIIRSRDVDELQFKLDGLNSTLFEVERKLNSTEGLKVAIRDAENAWSAAPTPESLGLPADILTRVERYPKALSRRDDALNRLNAEREQEAQAVPVAVQPLKRNPLFWVGLGAGALFLLAGIILSVVLENVAWRYLVLLDIPAFGWAAMLAVRYVDDLSQTTTVRSKEGMFAAREKKILEEFEAETLPVRKAIKALELESHEELPAVFERKALLEQKVHELRDQLTAMESAPDFLAAGEQRESTKREIEELNAQIGKIGTYVRDVREVEREMARTKESIALAKAPPSPSAGPVGGPAEPLEDPSPLLMAQAADIFSVDISTVAGQLRERCNQYLTALTDRRYQGVDWDRDGRGYVIAAGRQVPVGEIIPRDLDMYYLALRMTVVEKASAKVKYPFLLEHPFAGMDEVKLPLVGRMLKHLGTLTQVLHVTAHPGFAQLADGTVNI</sequence>
<accession>A0ABU5HDQ7</accession>